<keyword evidence="1" id="KW-0812">Transmembrane</keyword>
<dbReference type="EMBL" id="JAFBBU010000001">
    <property type="protein sequence ID" value="MBM7473182.1"/>
    <property type="molecule type" value="Genomic_DNA"/>
</dbReference>
<proteinExistence type="predicted"/>
<reference evidence="2 3" key="1">
    <citation type="submission" date="2021-01" db="EMBL/GenBank/DDBJ databases">
        <title>Sequencing the genomes of 1000 actinobacteria strains.</title>
        <authorList>
            <person name="Klenk H.-P."/>
        </authorList>
    </citation>
    <scope>NUCLEOTIDE SEQUENCE [LARGE SCALE GENOMIC DNA]</scope>
    <source>
        <strain evidence="2 3">DSM 13057</strain>
    </source>
</reference>
<evidence type="ECO:0000256" key="1">
    <source>
        <dbReference type="SAM" id="Phobius"/>
    </source>
</evidence>
<accession>A0ABS2L7X4</accession>
<sequence length="219" mass="23739">MWKPGSTVIRPWLTALVILLGLAAAVLGAPHVVEVWNDTAHPGRSKGFFLATLTVLPLGLITFGTMKGMWDWRLGLLARRRPGAIVSTVIRARTTSTGMAMSRGDVNQLRLPASMALVADSIGVELWGGIARPEMLWSSRWEDVLSIDPGSERFGSGRGRINVSLVIFVVRSEFGQASIAVGPIGSKYGGFLRARPLEALKIADALSDLRRRSVRHFPG</sequence>
<evidence type="ECO:0000313" key="2">
    <source>
        <dbReference type="EMBL" id="MBM7473182.1"/>
    </source>
</evidence>
<dbReference type="RefSeq" id="WP_386259595.1">
    <property type="nucleotide sequence ID" value="NZ_JBHSRR010000002.1"/>
</dbReference>
<gene>
    <name evidence="2" type="ORF">JOE66_002816</name>
</gene>
<keyword evidence="1" id="KW-1133">Transmembrane helix</keyword>
<evidence type="ECO:0000313" key="3">
    <source>
        <dbReference type="Proteomes" id="UP000776164"/>
    </source>
</evidence>
<protein>
    <submittedName>
        <fullName evidence="2">Uncharacterized protein</fullName>
    </submittedName>
</protein>
<feature type="transmembrane region" description="Helical" evidence="1">
    <location>
        <begin position="47"/>
        <end position="70"/>
    </location>
</feature>
<name>A0ABS2L7X4_9MICO</name>
<comment type="caution">
    <text evidence="2">The sequence shown here is derived from an EMBL/GenBank/DDBJ whole genome shotgun (WGS) entry which is preliminary data.</text>
</comment>
<keyword evidence="3" id="KW-1185">Reference proteome</keyword>
<dbReference type="Proteomes" id="UP000776164">
    <property type="component" value="Unassembled WGS sequence"/>
</dbReference>
<keyword evidence="1" id="KW-0472">Membrane</keyword>
<organism evidence="2 3">
    <name type="scientific">Subtercola frigoramans</name>
    <dbReference type="NCBI Taxonomy" id="120298"/>
    <lineage>
        <taxon>Bacteria</taxon>
        <taxon>Bacillati</taxon>
        <taxon>Actinomycetota</taxon>
        <taxon>Actinomycetes</taxon>
        <taxon>Micrococcales</taxon>
        <taxon>Microbacteriaceae</taxon>
        <taxon>Subtercola</taxon>
    </lineage>
</organism>